<dbReference type="PANTHER" id="PTHR35043">
    <property type="entry name" value="TRANSCRIPTION FACTOR DOMAIN-CONTAINING PROTEIN"/>
    <property type="match status" value="1"/>
</dbReference>
<evidence type="ECO:0000313" key="2">
    <source>
        <dbReference type="EMBL" id="OCH92622.1"/>
    </source>
</evidence>
<keyword evidence="1" id="KW-0472">Membrane</keyword>
<keyword evidence="3" id="KW-1185">Reference proteome</keyword>
<evidence type="ECO:0000256" key="1">
    <source>
        <dbReference type="SAM" id="Phobius"/>
    </source>
</evidence>
<name>A0A8E2DMD2_9APHY</name>
<proteinExistence type="predicted"/>
<evidence type="ECO:0000313" key="3">
    <source>
        <dbReference type="Proteomes" id="UP000250043"/>
    </source>
</evidence>
<keyword evidence="1" id="KW-1133">Transmembrane helix</keyword>
<keyword evidence="1" id="KW-0812">Transmembrane</keyword>
<protein>
    <submittedName>
        <fullName evidence="2">Uncharacterized protein</fullName>
    </submittedName>
</protein>
<feature type="transmembrane region" description="Helical" evidence="1">
    <location>
        <begin position="303"/>
        <end position="328"/>
    </location>
</feature>
<dbReference type="AlphaFoldDB" id="A0A8E2DMD2"/>
<feature type="transmembrane region" description="Helical" evidence="1">
    <location>
        <begin position="178"/>
        <end position="197"/>
    </location>
</feature>
<feature type="transmembrane region" description="Helical" evidence="1">
    <location>
        <begin position="334"/>
        <end position="359"/>
    </location>
</feature>
<reference evidence="2 3" key="1">
    <citation type="submission" date="2016-07" db="EMBL/GenBank/DDBJ databases">
        <title>Draft genome of the white-rot fungus Obba rivulosa 3A-2.</title>
        <authorList>
            <consortium name="DOE Joint Genome Institute"/>
            <person name="Miettinen O."/>
            <person name="Riley R."/>
            <person name="Acob R."/>
            <person name="Barry K."/>
            <person name="Cullen D."/>
            <person name="De Vries R."/>
            <person name="Hainaut M."/>
            <person name="Hatakka A."/>
            <person name="Henrissat B."/>
            <person name="Hilden K."/>
            <person name="Kuo R."/>
            <person name="Labutti K."/>
            <person name="Lipzen A."/>
            <person name="Makela M.R."/>
            <person name="Sandor L."/>
            <person name="Spatafora J.W."/>
            <person name="Grigoriev I.V."/>
            <person name="Hibbett D.S."/>
        </authorList>
    </citation>
    <scope>NUCLEOTIDE SEQUENCE [LARGE SCALE GENOMIC DNA]</scope>
    <source>
        <strain evidence="2 3">3A-2</strain>
    </source>
</reference>
<organism evidence="2 3">
    <name type="scientific">Obba rivulosa</name>
    <dbReference type="NCBI Taxonomy" id="1052685"/>
    <lineage>
        <taxon>Eukaryota</taxon>
        <taxon>Fungi</taxon>
        <taxon>Dikarya</taxon>
        <taxon>Basidiomycota</taxon>
        <taxon>Agaricomycotina</taxon>
        <taxon>Agaricomycetes</taxon>
        <taxon>Polyporales</taxon>
        <taxon>Gelatoporiaceae</taxon>
        <taxon>Obba</taxon>
    </lineage>
</organism>
<gene>
    <name evidence="2" type="ORF">OBBRIDRAFT_802461</name>
</gene>
<dbReference type="Proteomes" id="UP000250043">
    <property type="component" value="Unassembled WGS sequence"/>
</dbReference>
<dbReference type="PANTHER" id="PTHR35043:SF7">
    <property type="entry name" value="TRANSCRIPTION FACTOR DOMAIN-CONTAINING PROTEIN"/>
    <property type="match status" value="1"/>
</dbReference>
<dbReference type="OrthoDB" id="9451547at2759"/>
<accession>A0A8E2DMD2</accession>
<feature type="transmembrane region" description="Helical" evidence="1">
    <location>
        <begin position="270"/>
        <end position="291"/>
    </location>
</feature>
<sequence>MATYSLPNQTTPCIRWFVPVTDTRGTFDIIQTCVPVLLFCFWTVQHPDVGKDGQSTHFGKLYLACLTIFAPEVAFVQAVDVFIKARHMHHVCPKWSMDECFYAAMHGFTLEGKERLAWEDIVVLVEKGYIGQERTNLAQIRDKSKSDWIVKLLAIAQTSSFIWDCITRVRHRLPLSTLELGTIGYVVIAFAVCLIYLRKPQDVATTIPIHLLHGIPYQHATQVISDRRGVQRKDPEKVTSSPLLEGPTRVPLSAIPPARGRYGLTHWELLFARTSGIAMGVQFGIWHCLAWNHSFPTAAEQQLWHVCALLSIVLLPLWVVGIAARPYIKGAATWYKVLLGLDLFICVFARGFLLVEMFIGLRCLSLEMYETM</sequence>
<dbReference type="EMBL" id="KV722366">
    <property type="protein sequence ID" value="OCH92622.1"/>
    <property type="molecule type" value="Genomic_DNA"/>
</dbReference>